<evidence type="ECO:0000313" key="4">
    <source>
        <dbReference type="EMBL" id="KYH24882.1"/>
    </source>
</evidence>
<dbReference type="PATRIC" id="fig|1008153.3.peg.3078"/>
<feature type="transmembrane region" description="Helical" evidence="2">
    <location>
        <begin position="83"/>
        <end position="108"/>
    </location>
</feature>
<feature type="region of interest" description="Disordered" evidence="1">
    <location>
        <begin position="1"/>
        <end position="50"/>
    </location>
</feature>
<sequence>MSTDHTTTESTTAADETVTESDSETDDATTETTAANGTANRDTELSAPSVSTQRSQQIQLIGLLGLGIVAAGFWLVAEWIGLLAVVIIGLTWYVLSSAYAVAIGHAMFLPVASRSLILEPAVLVAELGLIILLLAPAITTGAPERFIGAFLVSLIGLSGLAAGAYWWSDRLWIGAAVLIGVLGLAGYGLYRYEQVRLGLVDTETETESESESAAGRIDSESTHTEDPI</sequence>
<feature type="compositionally biased region" description="Basic and acidic residues" evidence="1">
    <location>
        <begin position="217"/>
        <end position="228"/>
    </location>
</feature>
<dbReference type="EMBL" id="LTAZ01000011">
    <property type="protein sequence ID" value="KYH24882.1"/>
    <property type="molecule type" value="Genomic_DNA"/>
</dbReference>
<evidence type="ECO:0000256" key="1">
    <source>
        <dbReference type="SAM" id="MobiDB-lite"/>
    </source>
</evidence>
<dbReference type="Pfam" id="PF26496">
    <property type="entry name" value="DUF8163"/>
    <property type="match status" value="1"/>
</dbReference>
<feature type="transmembrane region" description="Helical" evidence="2">
    <location>
        <begin position="120"/>
        <end position="139"/>
    </location>
</feature>
<dbReference type="InterPro" id="IPR058477">
    <property type="entry name" value="DUF8163"/>
</dbReference>
<evidence type="ECO:0000259" key="3">
    <source>
        <dbReference type="Pfam" id="PF26496"/>
    </source>
</evidence>
<feature type="transmembrane region" description="Helical" evidence="2">
    <location>
        <begin position="172"/>
        <end position="190"/>
    </location>
</feature>
<accession>A0A151ABJ9</accession>
<feature type="transmembrane region" description="Helical" evidence="2">
    <location>
        <begin position="146"/>
        <end position="166"/>
    </location>
</feature>
<feature type="region of interest" description="Disordered" evidence="1">
    <location>
        <begin position="203"/>
        <end position="228"/>
    </location>
</feature>
<keyword evidence="5" id="KW-1185">Reference proteome</keyword>
<evidence type="ECO:0000256" key="2">
    <source>
        <dbReference type="SAM" id="Phobius"/>
    </source>
</evidence>
<feature type="domain" description="DUF8163" evidence="3">
    <location>
        <begin position="44"/>
        <end position="206"/>
    </location>
</feature>
<feature type="compositionally biased region" description="Polar residues" evidence="1">
    <location>
        <begin position="36"/>
        <end position="50"/>
    </location>
</feature>
<comment type="caution">
    <text evidence="4">The sequence shown here is derived from an EMBL/GenBank/DDBJ whole genome shotgun (WGS) entry which is preliminary data.</text>
</comment>
<organism evidence="4 5">
    <name type="scientific">Halalkalicoccus paucihalophilus</name>
    <dbReference type="NCBI Taxonomy" id="1008153"/>
    <lineage>
        <taxon>Archaea</taxon>
        <taxon>Methanobacteriati</taxon>
        <taxon>Methanobacteriota</taxon>
        <taxon>Stenosarchaea group</taxon>
        <taxon>Halobacteria</taxon>
        <taxon>Halobacteriales</taxon>
        <taxon>Halococcaceae</taxon>
        <taxon>Halalkalicoccus</taxon>
    </lineage>
</organism>
<dbReference type="AlphaFoldDB" id="A0A151ABJ9"/>
<feature type="compositionally biased region" description="Low complexity" evidence="1">
    <location>
        <begin position="1"/>
        <end position="16"/>
    </location>
</feature>
<feature type="compositionally biased region" description="Acidic residues" evidence="1">
    <location>
        <begin position="17"/>
        <end position="29"/>
    </location>
</feature>
<gene>
    <name evidence="4" type="ORF">HAPAU_29740</name>
</gene>
<evidence type="ECO:0000313" key="5">
    <source>
        <dbReference type="Proteomes" id="UP000075321"/>
    </source>
</evidence>
<dbReference type="Proteomes" id="UP000075321">
    <property type="component" value="Unassembled WGS sequence"/>
</dbReference>
<reference evidence="4 5" key="1">
    <citation type="submission" date="2016-02" db="EMBL/GenBank/DDBJ databases">
        <title>Genome sequence of Halalkalicoccus paucihalophilus DSM 24557.</title>
        <authorList>
            <person name="Poehlein A."/>
            <person name="Daniel R."/>
        </authorList>
    </citation>
    <scope>NUCLEOTIDE SEQUENCE [LARGE SCALE GENOMIC DNA]</scope>
    <source>
        <strain evidence="4 5">DSM 24557</strain>
    </source>
</reference>
<dbReference type="OrthoDB" id="385549at2157"/>
<name>A0A151ABJ9_9EURY</name>
<dbReference type="RefSeq" id="WP_066384076.1">
    <property type="nucleotide sequence ID" value="NZ_LTAZ01000011.1"/>
</dbReference>
<keyword evidence="2" id="KW-1133">Transmembrane helix</keyword>
<keyword evidence="2" id="KW-0812">Transmembrane</keyword>
<protein>
    <recommendedName>
        <fullName evidence="3">DUF8163 domain-containing protein</fullName>
    </recommendedName>
</protein>
<proteinExistence type="predicted"/>
<keyword evidence="2" id="KW-0472">Membrane</keyword>
<feature type="transmembrane region" description="Helical" evidence="2">
    <location>
        <begin position="58"/>
        <end position="76"/>
    </location>
</feature>